<evidence type="ECO:0000256" key="5">
    <source>
        <dbReference type="ARBA" id="ARBA00022517"/>
    </source>
</evidence>
<keyword evidence="4" id="KW-0963">Cytoplasm</keyword>
<protein>
    <recommendedName>
        <fullName evidence="10">Alb1-domain-containing protein</fullName>
    </recommendedName>
</protein>
<name>M7TCE3_EUTLA</name>
<dbReference type="GO" id="GO:0005737">
    <property type="term" value="C:cytoplasm"/>
    <property type="evidence" value="ECO:0007669"/>
    <property type="project" value="UniProtKB-SubCell"/>
</dbReference>
<accession>M7TCE3</accession>
<comment type="subcellular location">
    <subcellularLocation>
        <location evidence="2">Cytoplasm</location>
    </subcellularLocation>
    <subcellularLocation>
        <location evidence="1">Nucleus</location>
    </subcellularLocation>
</comment>
<dbReference type="Proteomes" id="UP000012174">
    <property type="component" value="Unassembled WGS sequence"/>
</dbReference>
<dbReference type="OrthoDB" id="5304887at2759"/>
<sequence>MAKGGISKKKRAPSVHSRAARRATSPSIDTDKSLKDVKPPPQSIDHRPSILAIHNGAGVSKKANKGRNLSTKARRRQEKAQDHAAAIMERTEVKITKSKGQARAIQFRSKAWDDINDQIPQDSKKPEKSLDADRDEHSSSELDDEMGEVEGETKRPQDNAKVEAMDEVDDGIL</sequence>
<evidence type="ECO:0000313" key="8">
    <source>
        <dbReference type="EMBL" id="EMR67551.1"/>
    </source>
</evidence>
<keyword evidence="9" id="KW-1185">Reference proteome</keyword>
<dbReference type="eggNOG" id="ENOG502SC3P">
    <property type="taxonomic scope" value="Eukaryota"/>
</dbReference>
<dbReference type="Pfam" id="PF09135">
    <property type="entry name" value="Alb1"/>
    <property type="match status" value="1"/>
</dbReference>
<dbReference type="InterPro" id="IPR053278">
    <property type="entry name" value="Pre-60S_factor_ECM1"/>
</dbReference>
<dbReference type="GO" id="GO:0030687">
    <property type="term" value="C:preribosome, large subunit precursor"/>
    <property type="evidence" value="ECO:0007669"/>
    <property type="project" value="TreeGrafter"/>
</dbReference>
<evidence type="ECO:0008006" key="10">
    <source>
        <dbReference type="Google" id="ProtNLM"/>
    </source>
</evidence>
<dbReference type="KEGG" id="ela:UCREL1_5444"/>
<feature type="compositionally biased region" description="Acidic residues" evidence="7">
    <location>
        <begin position="141"/>
        <end position="150"/>
    </location>
</feature>
<dbReference type="AlphaFoldDB" id="M7TCE3"/>
<keyword evidence="5" id="KW-0690">Ribosome biogenesis</keyword>
<feature type="compositionally biased region" description="Basic and acidic residues" evidence="7">
    <location>
        <begin position="151"/>
        <end position="164"/>
    </location>
</feature>
<gene>
    <name evidence="8" type="ORF">UCREL1_5444</name>
</gene>
<dbReference type="PANTHER" id="PTHR28280">
    <property type="entry name" value="SHUTTLING PRE-60S FACTOR ECM1"/>
    <property type="match status" value="1"/>
</dbReference>
<reference evidence="9" key="1">
    <citation type="journal article" date="2013" name="Genome Announc.">
        <title>Draft genome sequence of the grapevine dieback fungus Eutypa lata UCR-EL1.</title>
        <authorList>
            <person name="Blanco-Ulate B."/>
            <person name="Rolshausen P.E."/>
            <person name="Cantu D."/>
        </authorList>
    </citation>
    <scope>NUCLEOTIDE SEQUENCE [LARGE SCALE GENOMIC DNA]</scope>
    <source>
        <strain evidence="9">UCR-EL1</strain>
    </source>
</reference>
<dbReference type="GO" id="GO:0000055">
    <property type="term" value="P:ribosomal large subunit export from nucleus"/>
    <property type="evidence" value="ECO:0007669"/>
    <property type="project" value="TreeGrafter"/>
</dbReference>
<keyword evidence="3" id="KW-0813">Transport</keyword>
<dbReference type="InterPro" id="IPR022784">
    <property type="entry name" value="Ribosome_bgen_Alb1"/>
</dbReference>
<feature type="region of interest" description="Disordered" evidence="7">
    <location>
        <begin position="108"/>
        <end position="173"/>
    </location>
</feature>
<feature type="region of interest" description="Disordered" evidence="7">
    <location>
        <begin position="1"/>
        <end position="84"/>
    </location>
</feature>
<dbReference type="EMBL" id="KB706409">
    <property type="protein sequence ID" value="EMR67551.1"/>
    <property type="molecule type" value="Genomic_DNA"/>
</dbReference>
<evidence type="ECO:0000256" key="7">
    <source>
        <dbReference type="SAM" id="MobiDB-lite"/>
    </source>
</evidence>
<dbReference type="HOGENOM" id="CLU_085138_0_0_1"/>
<feature type="compositionally biased region" description="Basic residues" evidence="7">
    <location>
        <begin position="1"/>
        <end position="21"/>
    </location>
</feature>
<evidence type="ECO:0000313" key="9">
    <source>
        <dbReference type="Proteomes" id="UP000012174"/>
    </source>
</evidence>
<feature type="compositionally biased region" description="Basic and acidic residues" evidence="7">
    <location>
        <begin position="29"/>
        <end position="48"/>
    </location>
</feature>
<dbReference type="GO" id="GO:0005730">
    <property type="term" value="C:nucleolus"/>
    <property type="evidence" value="ECO:0007669"/>
    <property type="project" value="TreeGrafter"/>
</dbReference>
<evidence type="ECO:0000256" key="4">
    <source>
        <dbReference type="ARBA" id="ARBA00022490"/>
    </source>
</evidence>
<organism evidence="8 9">
    <name type="scientific">Eutypa lata (strain UCR-EL1)</name>
    <name type="common">Grapevine dieback disease fungus</name>
    <name type="synonym">Eutypa armeniacae</name>
    <dbReference type="NCBI Taxonomy" id="1287681"/>
    <lineage>
        <taxon>Eukaryota</taxon>
        <taxon>Fungi</taxon>
        <taxon>Dikarya</taxon>
        <taxon>Ascomycota</taxon>
        <taxon>Pezizomycotina</taxon>
        <taxon>Sordariomycetes</taxon>
        <taxon>Xylariomycetidae</taxon>
        <taxon>Xylariales</taxon>
        <taxon>Diatrypaceae</taxon>
        <taxon>Eutypa</taxon>
    </lineage>
</organism>
<evidence type="ECO:0000256" key="3">
    <source>
        <dbReference type="ARBA" id="ARBA00022448"/>
    </source>
</evidence>
<dbReference type="PANTHER" id="PTHR28280:SF1">
    <property type="entry name" value="SHUTTLING PRE-60S FACTOR ECM1"/>
    <property type="match status" value="1"/>
</dbReference>
<evidence type="ECO:0000256" key="2">
    <source>
        <dbReference type="ARBA" id="ARBA00004496"/>
    </source>
</evidence>
<keyword evidence="6" id="KW-0539">Nucleus</keyword>
<evidence type="ECO:0000256" key="6">
    <source>
        <dbReference type="ARBA" id="ARBA00023242"/>
    </source>
</evidence>
<proteinExistence type="predicted"/>
<feature type="compositionally biased region" description="Basic and acidic residues" evidence="7">
    <location>
        <begin position="122"/>
        <end position="140"/>
    </location>
</feature>
<evidence type="ECO:0000256" key="1">
    <source>
        <dbReference type="ARBA" id="ARBA00004123"/>
    </source>
</evidence>
<dbReference type="OMA" id="DWEDTNR"/>